<reference evidence="14" key="1">
    <citation type="submission" date="2021-02" db="EMBL/GenBank/DDBJ databases">
        <authorList>
            <person name="Nowell W R."/>
        </authorList>
    </citation>
    <scope>NUCLEOTIDE SEQUENCE</scope>
</reference>
<dbReference type="PROSITE" id="PS51569">
    <property type="entry name" value="DOT1"/>
    <property type="match status" value="1"/>
</dbReference>
<evidence type="ECO:0000256" key="4">
    <source>
        <dbReference type="ARBA" id="ARBA00022603"/>
    </source>
</evidence>
<evidence type="ECO:0000256" key="8">
    <source>
        <dbReference type="ARBA" id="ARBA00023242"/>
    </source>
</evidence>
<dbReference type="EMBL" id="CAJNOQ010000212">
    <property type="protein sequence ID" value="CAF0773095.1"/>
    <property type="molecule type" value="Genomic_DNA"/>
</dbReference>
<feature type="region of interest" description="Disordered" evidence="12">
    <location>
        <begin position="1025"/>
        <end position="1051"/>
    </location>
</feature>
<dbReference type="EC" id="2.1.1.360" evidence="2 11"/>
<dbReference type="InterPro" id="IPR025789">
    <property type="entry name" value="DOT1_dom"/>
</dbReference>
<comment type="function">
    <text evidence="11">Histone methyltransferase that specifically trimethylates histone H3 to form H3K79me3. This methylation is required for telomere silencing and for the pachytene checkpoint during the meiotic cell cycle by allowing the recruitment of RAD9 to double strand breaks. Nucleosomes are preferred as substrate compared to free histone.</text>
</comment>
<evidence type="ECO:0000256" key="10">
    <source>
        <dbReference type="ARBA" id="ARBA00047770"/>
    </source>
</evidence>
<evidence type="ECO:0000256" key="9">
    <source>
        <dbReference type="ARBA" id="ARBA00029821"/>
    </source>
</evidence>
<dbReference type="EMBL" id="CAJOBA010001247">
    <property type="protein sequence ID" value="CAF3584837.1"/>
    <property type="molecule type" value="Genomic_DNA"/>
</dbReference>
<dbReference type="GO" id="GO:0006281">
    <property type="term" value="P:DNA repair"/>
    <property type="evidence" value="ECO:0007669"/>
    <property type="project" value="TreeGrafter"/>
</dbReference>
<feature type="domain" description="DOT1" evidence="13">
    <location>
        <begin position="14"/>
        <end position="332"/>
    </location>
</feature>
<dbReference type="InterPro" id="IPR029063">
    <property type="entry name" value="SAM-dependent_MTases_sf"/>
</dbReference>
<dbReference type="OrthoDB" id="443402at2759"/>
<protein>
    <recommendedName>
        <fullName evidence="3 11">Histone-lysine N-methyltransferase, H3 lysine-79 specific</fullName>
        <ecNumber evidence="2 11">2.1.1.360</ecNumber>
    </recommendedName>
    <alternativeName>
        <fullName evidence="9 11">Histone H3-K79 methyltransferase</fullName>
    </alternativeName>
</protein>
<proteinExistence type="inferred from homology"/>
<keyword evidence="7 11" id="KW-0156">Chromatin regulator</keyword>
<dbReference type="SUPFAM" id="SSF53335">
    <property type="entry name" value="S-adenosyl-L-methionine-dependent methyltransferases"/>
    <property type="match status" value="1"/>
</dbReference>
<name>A0A813QWL8_9BILA</name>
<accession>A0A813QWL8</accession>
<dbReference type="GO" id="GO:0140956">
    <property type="term" value="F:histone H3K79 trimethyltransferase activity"/>
    <property type="evidence" value="ECO:0007669"/>
    <property type="project" value="UniProtKB-EC"/>
</dbReference>
<dbReference type="PANTHER" id="PTHR21451">
    <property type="entry name" value="HISTONE H3 METHYLTRANSFERASE"/>
    <property type="match status" value="1"/>
</dbReference>
<evidence type="ECO:0000256" key="6">
    <source>
        <dbReference type="ARBA" id="ARBA00022691"/>
    </source>
</evidence>
<comment type="caution">
    <text evidence="14">The sequence shown here is derived from an EMBL/GenBank/DDBJ whole genome shotgun (WGS) entry which is preliminary data.</text>
</comment>
<dbReference type="InterPro" id="IPR030445">
    <property type="entry name" value="H3-K79_meTrfase"/>
</dbReference>
<feature type="region of interest" description="Disordered" evidence="12">
    <location>
        <begin position="330"/>
        <end position="463"/>
    </location>
</feature>
<dbReference type="Proteomes" id="UP000682733">
    <property type="component" value="Unassembled WGS sequence"/>
</dbReference>
<dbReference type="GO" id="GO:0032259">
    <property type="term" value="P:methylation"/>
    <property type="evidence" value="ECO:0007669"/>
    <property type="project" value="UniProtKB-KW"/>
</dbReference>
<dbReference type="EMBL" id="CAJOBC010000212">
    <property type="protein sequence ID" value="CAF3555406.1"/>
    <property type="molecule type" value="Genomic_DNA"/>
</dbReference>
<feature type="compositionally biased region" description="Low complexity" evidence="12">
    <location>
        <begin position="962"/>
        <end position="974"/>
    </location>
</feature>
<evidence type="ECO:0000256" key="7">
    <source>
        <dbReference type="ARBA" id="ARBA00022853"/>
    </source>
</evidence>
<dbReference type="Proteomes" id="UP000677228">
    <property type="component" value="Unassembled WGS sequence"/>
</dbReference>
<keyword evidence="5 11" id="KW-0808">Transferase</keyword>
<evidence type="ECO:0000259" key="13">
    <source>
        <dbReference type="PROSITE" id="PS51569"/>
    </source>
</evidence>
<keyword evidence="6 11" id="KW-0949">S-adenosyl-L-methionine</keyword>
<dbReference type="AlphaFoldDB" id="A0A813QWL8"/>
<keyword evidence="4 11" id="KW-0489">Methyltransferase</keyword>
<dbReference type="EMBL" id="CAJNOK010001247">
    <property type="protein sequence ID" value="CAF0801477.1"/>
    <property type="molecule type" value="Genomic_DNA"/>
</dbReference>
<keyword evidence="18" id="KW-1185">Reference proteome</keyword>
<evidence type="ECO:0000256" key="5">
    <source>
        <dbReference type="ARBA" id="ARBA00022679"/>
    </source>
</evidence>
<keyword evidence="8 11" id="KW-0539">Nucleus</keyword>
<feature type="compositionally biased region" description="Acidic residues" evidence="12">
    <location>
        <begin position="431"/>
        <end position="450"/>
    </location>
</feature>
<evidence type="ECO:0000256" key="12">
    <source>
        <dbReference type="SAM" id="MobiDB-lite"/>
    </source>
</evidence>
<evidence type="ECO:0000256" key="2">
    <source>
        <dbReference type="ARBA" id="ARBA00012190"/>
    </source>
</evidence>
<feature type="compositionally biased region" description="Low complexity" evidence="12">
    <location>
        <begin position="353"/>
        <end position="373"/>
    </location>
</feature>
<dbReference type="GO" id="GO:0000077">
    <property type="term" value="P:DNA damage checkpoint signaling"/>
    <property type="evidence" value="ECO:0007669"/>
    <property type="project" value="TreeGrafter"/>
</dbReference>
<evidence type="ECO:0000256" key="11">
    <source>
        <dbReference type="RuleBase" id="RU271113"/>
    </source>
</evidence>
<gene>
    <name evidence="14" type="ORF">GPM918_LOCUS2039</name>
    <name evidence="15" type="ORF">OVA965_LOCUS4669</name>
    <name evidence="16" type="ORF">SRO942_LOCUS2039</name>
    <name evidence="17" type="ORF">TMI583_LOCUS4667</name>
</gene>
<dbReference type="Proteomes" id="UP000681722">
    <property type="component" value="Unassembled WGS sequence"/>
</dbReference>
<dbReference type="FunFam" id="3.40.50.150:FF:000033">
    <property type="entry name" value="Histone-lysine N-methyltransferase, H3 lysine-79 specific"/>
    <property type="match status" value="1"/>
</dbReference>
<evidence type="ECO:0000313" key="18">
    <source>
        <dbReference type="Proteomes" id="UP000663829"/>
    </source>
</evidence>
<comment type="subcellular location">
    <subcellularLocation>
        <location evidence="1 11">Nucleus</location>
    </subcellularLocation>
</comment>
<feature type="compositionally biased region" description="Polar residues" evidence="12">
    <location>
        <begin position="404"/>
        <end position="419"/>
    </location>
</feature>
<evidence type="ECO:0000313" key="16">
    <source>
        <dbReference type="EMBL" id="CAF3555406.1"/>
    </source>
</evidence>
<dbReference type="Gene3D" id="3.40.50.150">
    <property type="entry name" value="Vaccinia Virus protein VP39"/>
    <property type="match status" value="1"/>
</dbReference>
<feature type="compositionally biased region" description="Polar residues" evidence="12">
    <location>
        <begin position="1028"/>
        <end position="1038"/>
    </location>
</feature>
<comment type="catalytic activity">
    <reaction evidence="10 11">
        <text>L-lysyl(79)-[histone H3] + 3 S-adenosyl-L-methionine = N(6),N(6),N(6)-trimethyl-L-lysyl(79)-[histone H3] + 3 S-adenosyl-L-homocysteine + 3 H(+)</text>
        <dbReference type="Rhea" id="RHEA:60328"/>
        <dbReference type="Rhea" id="RHEA-COMP:15549"/>
        <dbReference type="Rhea" id="RHEA-COMP:15552"/>
        <dbReference type="ChEBI" id="CHEBI:15378"/>
        <dbReference type="ChEBI" id="CHEBI:29969"/>
        <dbReference type="ChEBI" id="CHEBI:57856"/>
        <dbReference type="ChEBI" id="CHEBI:59789"/>
        <dbReference type="ChEBI" id="CHEBI:61961"/>
        <dbReference type="EC" id="2.1.1.360"/>
    </reaction>
</comment>
<evidence type="ECO:0000313" key="17">
    <source>
        <dbReference type="EMBL" id="CAF3584837.1"/>
    </source>
</evidence>
<dbReference type="Gene3D" id="1.10.260.60">
    <property type="match status" value="1"/>
</dbReference>
<organism evidence="14 18">
    <name type="scientific">Didymodactylos carnosus</name>
    <dbReference type="NCBI Taxonomy" id="1234261"/>
    <lineage>
        <taxon>Eukaryota</taxon>
        <taxon>Metazoa</taxon>
        <taxon>Spiralia</taxon>
        <taxon>Gnathifera</taxon>
        <taxon>Rotifera</taxon>
        <taxon>Eurotatoria</taxon>
        <taxon>Bdelloidea</taxon>
        <taxon>Philodinida</taxon>
        <taxon>Philodinidae</taxon>
        <taxon>Didymodactylos</taxon>
    </lineage>
</organism>
<evidence type="ECO:0000313" key="15">
    <source>
        <dbReference type="EMBL" id="CAF0801477.1"/>
    </source>
</evidence>
<sequence length="1051" mass="120360">MALELKLHSPAGEPCAVFTWPLEKPETKKDGVFVGGDEIVKTIQLVCEDYPQLYQQNLCLDNCDIHSFQKMKELCDKYNKIIDTLIRLNRGTEAFSARFQQRASQKLFKHILQQVYTRAVTNPEKLRTYEPFSPSVYGETSVDLIDNIIKIIDLRKDDTFIDLGSGVGNVVLQIAALTDCKHVYGIEHEEIPAKYAEAMESEFRFWMRWYGKRFSDFQLERGDFLLHEKINDRIKEADVIFVNNFVFGANVDHELKLKFMNMKDGAKIVSSKEFCSIDFRLNDRTKNDIGAVMQVSKPDELYGKVSWSDKSVHYFLHTIDHKKLAKYYEDKKRPQSTKVSKPRLNTNGEDENSLSSTSNNSPTSSCSSKSSPKIVKLKSTNATKSLKHDENKPPISKKRKIQVPLTSVTTSLRKTSTVTRNRRKPDKFCSEDEDIEDDDFDLSMDDDLDDNEHLSTKRRKSSTHYRNTLGELHKAAETMINPTNNNNTHHSSTSTTVSNENRYNYREMTKLSNDNLELKHFRDLCVLEHEDQRFSNFVNVYLHEYRKRLINYFNYMKTEQYHQYVKQQLDDEIDLNKSLKGKIVHLENSIETLLNESIELLKLRTKELGFENLQKPDELITYANNISNTHKELCCKVASLNKEINELDTENEEMATFLNGLTPNSGINEQNLNNEVQEQQQHVTEQNSPVLNKIHSLNSKETGNNNGLQTDNTYSSLLASMSVQTQLERDRHNNNNNNNNANTNQILVERITPNMLNATEPTLTVKSTKETICAENTLPSIEKKRNDICYSPISPTNEEKDLTVTMEFLTNKPQNIAQRKEETYQNNSKKEPSNIVSPLKLVKINERPKNGRRSPLRSAQIQTLSANINNLLSTKKIEPVQVHSVVTRPHVYDNKYQQEHQTLNRHQLNLADKVSLHPIDVKQVYQQLTITQPILSNNIKMEQLNIATTSSPKKKRDYFGKSSGSTCSSVSSSSNDIDPVCSTSLTTSDMSRNYQSLKTVTIAKNRNHQHSLKNNVLKTLASEKDFTRPSSTPSSSLAAVTPYRPKSIPSI</sequence>
<evidence type="ECO:0000313" key="14">
    <source>
        <dbReference type="EMBL" id="CAF0773095.1"/>
    </source>
</evidence>
<dbReference type="Pfam" id="PF08123">
    <property type="entry name" value="DOT1"/>
    <property type="match status" value="1"/>
</dbReference>
<comment type="miscellaneous">
    <text evidence="11">In contrast to other lysine histone methyltransferases, it does not contain a SET domain, suggesting the existence of another mechanism for methylation of lysine residues of histones.</text>
</comment>
<comment type="similarity">
    <text evidence="11">Belongs to the class I-like SAM-binding methyltransferase superfamily. DOT1 family.</text>
</comment>
<feature type="compositionally biased region" description="Polar residues" evidence="12">
    <location>
        <begin position="336"/>
        <end position="347"/>
    </location>
</feature>
<dbReference type="GO" id="GO:0005634">
    <property type="term" value="C:nucleus"/>
    <property type="evidence" value="ECO:0007669"/>
    <property type="project" value="UniProtKB-SubCell"/>
</dbReference>
<dbReference type="Proteomes" id="UP000663829">
    <property type="component" value="Unassembled WGS sequence"/>
</dbReference>
<evidence type="ECO:0000256" key="1">
    <source>
        <dbReference type="ARBA" id="ARBA00004123"/>
    </source>
</evidence>
<feature type="region of interest" description="Disordered" evidence="12">
    <location>
        <begin position="952"/>
        <end position="975"/>
    </location>
</feature>
<evidence type="ECO:0000256" key="3">
    <source>
        <dbReference type="ARBA" id="ARBA00020987"/>
    </source>
</evidence>
<dbReference type="PANTHER" id="PTHR21451:SF0">
    <property type="entry name" value="HISTONE-LYSINE N-METHYLTRANSFERASE, H3 LYSINE-79 SPECIFIC"/>
    <property type="match status" value="1"/>
</dbReference>